<sequence length="220" mass="23057">DTTDEVKVWVTADGDVNEATAGNFKLHVSEALDHDIKVKLSDGSEVTIKAGETSVNIPLAAQGDDVWKDGETVSLGAVSVEVVAATGETTAPEFEKLTVDDTKAEIDISDTTDEVKVWVTADGDVNEATAGNFKLHVSEALDHDIKVKLSDGSEVTIKAGETSVNIPLAAQGDDVWKDGETVSLGAVSVEVVAATGETTAPEFEKLTVDDTKAEIDISDT</sequence>
<gene>
    <name evidence="2" type="ORF">CRV08_15920</name>
</gene>
<dbReference type="Proteomes" id="UP000290172">
    <property type="component" value="Unassembled WGS sequence"/>
</dbReference>
<proteinExistence type="predicted"/>
<dbReference type="RefSeq" id="WP_164970334.1">
    <property type="nucleotide sequence ID" value="NZ_PDKJ01000069.1"/>
</dbReference>
<dbReference type="EMBL" id="PDKJ01000069">
    <property type="protein sequence ID" value="RXJ63488.1"/>
    <property type="molecule type" value="Genomic_DNA"/>
</dbReference>
<feature type="non-terminal residue" evidence="2">
    <location>
        <position position="220"/>
    </location>
</feature>
<reference evidence="2 3" key="1">
    <citation type="submission" date="2017-10" db="EMBL/GenBank/DDBJ databases">
        <title>Genomics of the genus Arcobacter.</title>
        <authorList>
            <person name="Perez-Cataluna A."/>
            <person name="Figueras M.J."/>
        </authorList>
    </citation>
    <scope>NUCLEOTIDE SEQUENCE [LARGE SCALE GENOMIC DNA]</scope>
    <source>
        <strain evidence="2 3">CECT 8993</strain>
    </source>
</reference>
<feature type="domain" description="LapA adhesin" evidence="1">
    <location>
        <begin position="4"/>
        <end position="111"/>
    </location>
</feature>
<organism evidence="2 3">
    <name type="scientific">Halarcobacter ebronensis</name>
    <dbReference type="NCBI Taxonomy" id="1462615"/>
    <lineage>
        <taxon>Bacteria</taxon>
        <taxon>Pseudomonadati</taxon>
        <taxon>Campylobacterota</taxon>
        <taxon>Epsilonproteobacteria</taxon>
        <taxon>Campylobacterales</taxon>
        <taxon>Arcobacteraceae</taxon>
        <taxon>Halarcobacter</taxon>
    </lineage>
</organism>
<feature type="domain" description="LapA adhesin" evidence="1">
    <location>
        <begin position="113"/>
        <end position="220"/>
    </location>
</feature>
<dbReference type="InterPro" id="IPR046779">
    <property type="entry name" value="LapA_adhesin_dom"/>
</dbReference>
<dbReference type="AlphaFoldDB" id="A0A4V1LQ52"/>
<protein>
    <recommendedName>
        <fullName evidence="1">LapA adhesin domain-containing protein</fullName>
    </recommendedName>
</protein>
<comment type="caution">
    <text evidence="2">The sequence shown here is derived from an EMBL/GenBank/DDBJ whole genome shotgun (WGS) entry which is preliminary data.</text>
</comment>
<dbReference type="Pfam" id="PF20579">
    <property type="entry name" value="LapA"/>
    <property type="match status" value="2"/>
</dbReference>
<evidence type="ECO:0000313" key="2">
    <source>
        <dbReference type="EMBL" id="RXJ63488.1"/>
    </source>
</evidence>
<accession>A0A4V1LQ52</accession>
<feature type="non-terminal residue" evidence="2">
    <location>
        <position position="1"/>
    </location>
</feature>
<evidence type="ECO:0000313" key="3">
    <source>
        <dbReference type="Proteomes" id="UP000290172"/>
    </source>
</evidence>
<name>A0A4V1LQ52_9BACT</name>
<evidence type="ECO:0000259" key="1">
    <source>
        <dbReference type="Pfam" id="PF20579"/>
    </source>
</evidence>